<dbReference type="InParanoid" id="A0A409VVZ0"/>
<dbReference type="GO" id="GO:0097373">
    <property type="term" value="C:MCM core complex"/>
    <property type="evidence" value="ECO:0007669"/>
    <property type="project" value="UniProtKB-ARBA"/>
</dbReference>
<dbReference type="SUPFAM" id="SSF52540">
    <property type="entry name" value="P-loop containing nucleoside triphosphate hydrolases"/>
    <property type="match status" value="1"/>
</dbReference>
<comment type="subcellular location">
    <subcellularLocation>
        <location evidence="1 14">Nucleus</location>
    </subcellularLocation>
</comment>
<dbReference type="GO" id="GO:0006279">
    <property type="term" value="P:premeiotic DNA replication"/>
    <property type="evidence" value="ECO:0007669"/>
    <property type="project" value="UniProtKB-ARBA"/>
</dbReference>
<evidence type="ECO:0000256" key="9">
    <source>
        <dbReference type="ARBA" id="ARBA00023125"/>
    </source>
</evidence>
<dbReference type="SMART" id="SM00350">
    <property type="entry name" value="MCM"/>
    <property type="match status" value="1"/>
</dbReference>
<dbReference type="PROSITE" id="PS00847">
    <property type="entry name" value="MCM_1"/>
    <property type="match status" value="1"/>
</dbReference>
<dbReference type="STRING" id="231916.A0A409VVZ0"/>
<keyword evidence="11 14" id="KW-0131">Cell cycle</keyword>
<dbReference type="Pfam" id="PF18263">
    <property type="entry name" value="WHD_MCM6"/>
    <property type="match status" value="1"/>
</dbReference>
<evidence type="ECO:0000256" key="5">
    <source>
        <dbReference type="ARBA" id="ARBA00022741"/>
    </source>
</evidence>
<dbReference type="GO" id="GO:0043596">
    <property type="term" value="C:nuclear replication fork"/>
    <property type="evidence" value="ECO:0007669"/>
    <property type="project" value="UniProtKB-ARBA"/>
</dbReference>
<keyword evidence="18" id="KW-1185">Reference proteome</keyword>
<evidence type="ECO:0000256" key="12">
    <source>
        <dbReference type="ARBA" id="ARBA00073495"/>
    </source>
</evidence>
<evidence type="ECO:0000256" key="2">
    <source>
        <dbReference type="ARBA" id="ARBA00008010"/>
    </source>
</evidence>
<evidence type="ECO:0000256" key="6">
    <source>
        <dbReference type="ARBA" id="ARBA00022801"/>
    </source>
</evidence>
<dbReference type="GO" id="GO:0006270">
    <property type="term" value="P:DNA replication initiation"/>
    <property type="evidence" value="ECO:0007669"/>
    <property type="project" value="UniProtKB-UniRule"/>
</dbReference>
<dbReference type="FunFam" id="1.20.58.870:FF:000002">
    <property type="entry name" value="DNA helicase"/>
    <property type="match status" value="1"/>
</dbReference>
<dbReference type="GO" id="GO:1902969">
    <property type="term" value="P:mitotic DNA replication"/>
    <property type="evidence" value="ECO:0007669"/>
    <property type="project" value="TreeGrafter"/>
</dbReference>
<feature type="compositionally biased region" description="Low complexity" evidence="15">
    <location>
        <begin position="1"/>
        <end position="14"/>
    </location>
</feature>
<feature type="region of interest" description="Disordered" evidence="15">
    <location>
        <begin position="1"/>
        <end position="72"/>
    </location>
</feature>
<evidence type="ECO:0000256" key="7">
    <source>
        <dbReference type="ARBA" id="ARBA00022806"/>
    </source>
</evidence>
<dbReference type="InterPro" id="IPR027417">
    <property type="entry name" value="P-loop_NTPase"/>
</dbReference>
<dbReference type="InterPro" id="IPR018525">
    <property type="entry name" value="MCM_CS"/>
</dbReference>
<dbReference type="PANTHER" id="PTHR11630">
    <property type="entry name" value="DNA REPLICATION LICENSING FACTOR MCM FAMILY MEMBER"/>
    <property type="match status" value="1"/>
</dbReference>
<dbReference type="PROSITE" id="PS50051">
    <property type="entry name" value="MCM_2"/>
    <property type="match status" value="1"/>
</dbReference>
<evidence type="ECO:0000256" key="11">
    <source>
        <dbReference type="ARBA" id="ARBA00023306"/>
    </source>
</evidence>
<evidence type="ECO:0000256" key="14">
    <source>
        <dbReference type="RuleBase" id="RU368064"/>
    </source>
</evidence>
<evidence type="ECO:0000256" key="8">
    <source>
        <dbReference type="ARBA" id="ARBA00022840"/>
    </source>
</evidence>
<dbReference type="InterPro" id="IPR041562">
    <property type="entry name" value="MCM_lid"/>
</dbReference>
<dbReference type="InterPro" id="IPR031327">
    <property type="entry name" value="MCM"/>
</dbReference>
<evidence type="ECO:0000256" key="3">
    <source>
        <dbReference type="ARBA" id="ARBA00012551"/>
    </source>
</evidence>
<evidence type="ECO:0000256" key="1">
    <source>
        <dbReference type="ARBA" id="ARBA00004123"/>
    </source>
</evidence>
<dbReference type="InterPro" id="IPR027925">
    <property type="entry name" value="MCM_N"/>
</dbReference>
<dbReference type="InterPro" id="IPR041024">
    <property type="entry name" value="Mcm6_C"/>
</dbReference>
<dbReference type="Pfam" id="PF17855">
    <property type="entry name" value="MCM_lid"/>
    <property type="match status" value="1"/>
</dbReference>
<comment type="catalytic activity">
    <reaction evidence="14">
        <text>ATP + H2O = ADP + phosphate + H(+)</text>
        <dbReference type="Rhea" id="RHEA:13065"/>
        <dbReference type="ChEBI" id="CHEBI:15377"/>
        <dbReference type="ChEBI" id="CHEBI:15378"/>
        <dbReference type="ChEBI" id="CHEBI:30616"/>
        <dbReference type="ChEBI" id="CHEBI:43474"/>
        <dbReference type="ChEBI" id="CHEBI:456216"/>
        <dbReference type="EC" id="3.6.4.12"/>
    </reaction>
</comment>
<dbReference type="GO" id="GO:0005656">
    <property type="term" value="C:nuclear pre-replicative complex"/>
    <property type="evidence" value="ECO:0007669"/>
    <property type="project" value="UniProtKB-ARBA"/>
</dbReference>
<proteinExistence type="inferred from homology"/>
<keyword evidence="10" id="KW-0539">Nucleus</keyword>
<dbReference type="Pfam" id="PF00493">
    <property type="entry name" value="MCM"/>
    <property type="match status" value="1"/>
</dbReference>
<keyword evidence="6 14" id="KW-0378">Hydrolase</keyword>
<sequence length="982" mass="108449">MDSDAPSSPIALPSSLPPSSAPQPTSINGGTPRRPVTDALAMGGDEAEEDNQESTESRRRRRPRQTNENIPIVKDAVGESVAESFETFLKTFTEDIALAATPGSDGMGPDVQDGELIYIEQIHTMREYELTTLYVDFGHLLQRDDVLADAIQKQYYRFLPYIRRAVLNLVAEYEPEYLKINPTAASTDSANLQSREFNVAFYHLPLVSGIRELRTDKIGTLMSISGTVTRTSEVRPELLYGSFICEVCNGLVNDIEQQFKYTEPALCPNPTCGNRIAWQLQIDTSKFTDWQKVRIQENPSEIPTGSMPRSLDVILRSEMVERAKAGDKCVFTGTFIVVPDVSQLGLPGGNAAQLQREASKGIPGTGGVGGNGVTGLKALGVRDLQYKTAFLACMVHDADGRAGTNIRGEEETGEESGHAFIQSLTEPEFEELKAMIDSEHIYSRLVESIAPTVYGHEIVKKGLLLQLMGGVHKQTPEGMHLRGDINICIVGDPSTSKSQFLKYICSFLPRAVYTSGKASSAAGLTAAVVKDEETGDFTIEAGALMLADNGICAIDEFDKMDIADQVAIHEAMEQQTISIAKAGIHATLNARTSILAAANPIGGRYDRKKTLRANLQMSAPIMSRFDLFFVVLDECDPQTDLNIAKHIVNVHRFQDEAINPEFSTETLQRYIRYARTFNPKVNYLLLADFIEFNLSLQMTPEAADVLVEKYRILRQDDATGAGKNSYRITVRQLESMIRLSEAIARANCTSEITPDFVREAYSLLRQSIIHVEHDAVDFDEEEGQAEQANQQPAPVDESGDVQMSAADMSTDPADESTVPVRVNNGRRQPPQAAESSRADSVAAGTPVPQAPPAQAPKRRMVISHDKYVELQSMVMLHLNEHETKTGRGLDREELIDWYLEQKEDEMQDIDQLDYEKELITKLLRKLVKENYLIEVRGDVQDSLLSADSQSQESSAVGDGENVRVYYMVHPGVDIESSIGSGY</sequence>
<feature type="domain" description="MCM C-terminal AAA(+) ATPase" evidence="16">
    <location>
        <begin position="441"/>
        <end position="647"/>
    </location>
</feature>
<dbReference type="FunFam" id="2.20.28.10:FF:000003">
    <property type="entry name" value="DNA helicase"/>
    <property type="match status" value="1"/>
</dbReference>
<organism evidence="17 18">
    <name type="scientific">Gymnopilus dilepis</name>
    <dbReference type="NCBI Taxonomy" id="231916"/>
    <lineage>
        <taxon>Eukaryota</taxon>
        <taxon>Fungi</taxon>
        <taxon>Dikarya</taxon>
        <taxon>Basidiomycota</taxon>
        <taxon>Agaricomycotina</taxon>
        <taxon>Agaricomycetes</taxon>
        <taxon>Agaricomycetidae</taxon>
        <taxon>Agaricales</taxon>
        <taxon>Agaricineae</taxon>
        <taxon>Hymenogastraceae</taxon>
        <taxon>Gymnopilus</taxon>
    </lineage>
</organism>
<dbReference type="EMBL" id="NHYE01005541">
    <property type="protein sequence ID" value="PPQ70434.1"/>
    <property type="molecule type" value="Genomic_DNA"/>
</dbReference>
<feature type="region of interest" description="Disordered" evidence="15">
    <location>
        <begin position="779"/>
        <end position="858"/>
    </location>
</feature>
<dbReference type="Pfam" id="PF14551">
    <property type="entry name" value="MCM_N"/>
    <property type="match status" value="1"/>
</dbReference>
<dbReference type="Proteomes" id="UP000284706">
    <property type="component" value="Unassembled WGS sequence"/>
</dbReference>
<dbReference type="Gene3D" id="3.40.50.300">
    <property type="entry name" value="P-loop containing nucleotide triphosphate hydrolases"/>
    <property type="match status" value="1"/>
</dbReference>
<dbReference type="GO" id="GO:0005524">
    <property type="term" value="F:ATP binding"/>
    <property type="evidence" value="ECO:0007669"/>
    <property type="project" value="UniProtKB-UniRule"/>
</dbReference>
<dbReference type="Gene3D" id="2.20.28.10">
    <property type="match status" value="1"/>
</dbReference>
<dbReference type="InterPro" id="IPR033762">
    <property type="entry name" value="MCM_OB"/>
</dbReference>
<dbReference type="GO" id="GO:0000727">
    <property type="term" value="P:double-strand break repair via break-induced replication"/>
    <property type="evidence" value="ECO:0007669"/>
    <property type="project" value="TreeGrafter"/>
</dbReference>
<dbReference type="GO" id="GO:0031261">
    <property type="term" value="C:DNA replication preinitiation complex"/>
    <property type="evidence" value="ECO:0007669"/>
    <property type="project" value="UniProtKB-ARBA"/>
</dbReference>
<dbReference type="FunCoup" id="A0A409VVZ0">
    <property type="interactions" value="564"/>
</dbReference>
<keyword evidence="7 14" id="KW-0347">Helicase</keyword>
<accession>A0A409VVZ0</accession>
<protein>
    <recommendedName>
        <fullName evidence="12 14">DNA replication licensing factor MCM6</fullName>
        <ecNumber evidence="3 14">3.6.4.12</ecNumber>
    </recommendedName>
</protein>
<dbReference type="Gene3D" id="3.30.1640.10">
    <property type="entry name" value="mini-chromosome maintenance (MCM) complex, chain A, domain 1"/>
    <property type="match status" value="1"/>
</dbReference>
<comment type="subunit">
    <text evidence="14">Component of the MCM2-7 complex.</text>
</comment>
<gene>
    <name evidence="17" type="ORF">CVT26_013928</name>
</gene>
<dbReference type="CDD" id="cd17757">
    <property type="entry name" value="MCM6"/>
    <property type="match status" value="1"/>
</dbReference>
<keyword evidence="4 14" id="KW-0235">DNA replication</keyword>
<keyword evidence="8 13" id="KW-0067">ATP-binding</keyword>
<reference evidence="17 18" key="1">
    <citation type="journal article" date="2018" name="Evol. Lett.">
        <title>Horizontal gene cluster transfer increased hallucinogenic mushroom diversity.</title>
        <authorList>
            <person name="Reynolds H.T."/>
            <person name="Vijayakumar V."/>
            <person name="Gluck-Thaler E."/>
            <person name="Korotkin H.B."/>
            <person name="Matheny P.B."/>
            <person name="Slot J.C."/>
        </authorList>
    </citation>
    <scope>NUCLEOTIDE SEQUENCE [LARGE SCALE GENOMIC DNA]</scope>
    <source>
        <strain evidence="17 18">SRW20</strain>
    </source>
</reference>
<evidence type="ECO:0000256" key="13">
    <source>
        <dbReference type="RuleBase" id="RU004070"/>
    </source>
</evidence>
<dbReference type="AlphaFoldDB" id="A0A409VVZ0"/>
<dbReference type="Gene3D" id="2.40.50.140">
    <property type="entry name" value="Nucleic acid-binding proteins"/>
    <property type="match status" value="1"/>
</dbReference>
<evidence type="ECO:0000259" key="16">
    <source>
        <dbReference type="PROSITE" id="PS50051"/>
    </source>
</evidence>
<dbReference type="Pfam" id="PF17207">
    <property type="entry name" value="MCM_OB"/>
    <property type="match status" value="1"/>
</dbReference>
<dbReference type="SUPFAM" id="SSF50249">
    <property type="entry name" value="Nucleic acid-binding proteins"/>
    <property type="match status" value="1"/>
</dbReference>
<dbReference type="PRINTS" id="PR01657">
    <property type="entry name" value="MCMFAMILY"/>
</dbReference>
<evidence type="ECO:0000313" key="18">
    <source>
        <dbReference type="Proteomes" id="UP000284706"/>
    </source>
</evidence>
<dbReference type="InterPro" id="IPR012340">
    <property type="entry name" value="NA-bd_OB-fold"/>
</dbReference>
<dbReference type="OrthoDB" id="1744952at2759"/>
<keyword evidence="5 13" id="KW-0547">Nucleotide-binding</keyword>
<evidence type="ECO:0000256" key="4">
    <source>
        <dbReference type="ARBA" id="ARBA00022705"/>
    </source>
</evidence>
<name>A0A409VVZ0_9AGAR</name>
<dbReference type="EC" id="3.6.4.12" evidence="3 14"/>
<dbReference type="PANTHER" id="PTHR11630:SF43">
    <property type="entry name" value="DNA REPLICATION LICENSING FACTOR MCM6"/>
    <property type="match status" value="1"/>
</dbReference>
<dbReference type="GO" id="GO:0042555">
    <property type="term" value="C:MCM complex"/>
    <property type="evidence" value="ECO:0007669"/>
    <property type="project" value="UniProtKB-UniRule"/>
</dbReference>
<dbReference type="InterPro" id="IPR008049">
    <property type="entry name" value="MCM6"/>
</dbReference>
<dbReference type="GO" id="GO:0003697">
    <property type="term" value="F:single-stranded DNA binding"/>
    <property type="evidence" value="ECO:0007669"/>
    <property type="project" value="TreeGrafter"/>
</dbReference>
<dbReference type="Gene3D" id="1.20.58.870">
    <property type="match status" value="1"/>
</dbReference>
<dbReference type="InterPro" id="IPR001208">
    <property type="entry name" value="MCM_dom"/>
</dbReference>
<keyword evidence="9 13" id="KW-0238">DNA-binding</keyword>
<comment type="similarity">
    <text evidence="2 13">Belongs to the MCM family.</text>
</comment>
<evidence type="ECO:0000256" key="10">
    <source>
        <dbReference type="ARBA" id="ARBA00023242"/>
    </source>
</evidence>
<evidence type="ECO:0000313" key="17">
    <source>
        <dbReference type="EMBL" id="PPQ70434.1"/>
    </source>
</evidence>
<dbReference type="PRINTS" id="PR01662">
    <property type="entry name" value="MCMPROTEIN6"/>
</dbReference>
<dbReference type="FunFam" id="3.40.50.300:FF:000115">
    <property type="entry name" value="DNA helicase"/>
    <property type="match status" value="1"/>
</dbReference>
<dbReference type="GO" id="GO:1990518">
    <property type="term" value="F:single-stranded 3'-5' DNA helicase activity"/>
    <property type="evidence" value="ECO:0007669"/>
    <property type="project" value="TreeGrafter"/>
</dbReference>
<dbReference type="GO" id="GO:0016887">
    <property type="term" value="F:ATP hydrolysis activity"/>
    <property type="evidence" value="ECO:0007669"/>
    <property type="project" value="RHEA"/>
</dbReference>
<comment type="function">
    <text evidence="14">Acts as component of the MCM2-7 complex (MCM complex) which is the replicative helicase essential for 'once per cell cycle' DNA replication initiation and elongation in eukaryotic cells. The active ATPase sites in the MCM2-7 ring are formed through the interaction surfaces of two neighboring subunits such that a critical structure of a conserved arginine finger motif is provided in trans relative to the ATP-binding site of the Walker A box of the adjacent subunit. The six ATPase active sites, however, are likely to contribute differentially to the complex helicase activity.</text>
</comment>
<evidence type="ECO:0000256" key="15">
    <source>
        <dbReference type="SAM" id="MobiDB-lite"/>
    </source>
</evidence>
<comment type="caution">
    <text evidence="17">The sequence shown here is derived from an EMBL/GenBank/DDBJ whole genome shotgun (WGS) entry which is preliminary data.</text>
</comment>